<accession>A0AAP0PDT7</accession>
<keyword evidence="3" id="KW-1185">Reference proteome</keyword>
<sequence length="142" mass="15889">MHTTWRVSRGYESPRLSASKAQWSSPTAHSVAPLPPAPLAAPHGGGGGAPHIVRFPITIEPHGYDTLRLELRALGALDNDDVTRNDVFFHVHAKDHVGETLFDRRSARFHAELVKRHEKHTQATQDQSTDEEQFYYDAAGDW</sequence>
<comment type="caution">
    <text evidence="2">The sequence shown here is derived from an EMBL/GenBank/DDBJ whole genome shotgun (WGS) entry which is preliminary data.</text>
</comment>
<organism evidence="2 3">
    <name type="scientific">Stephania cephalantha</name>
    <dbReference type="NCBI Taxonomy" id="152367"/>
    <lineage>
        <taxon>Eukaryota</taxon>
        <taxon>Viridiplantae</taxon>
        <taxon>Streptophyta</taxon>
        <taxon>Embryophyta</taxon>
        <taxon>Tracheophyta</taxon>
        <taxon>Spermatophyta</taxon>
        <taxon>Magnoliopsida</taxon>
        <taxon>Ranunculales</taxon>
        <taxon>Menispermaceae</taxon>
        <taxon>Menispermoideae</taxon>
        <taxon>Cissampelideae</taxon>
        <taxon>Stephania</taxon>
    </lineage>
</organism>
<dbReference type="AlphaFoldDB" id="A0AAP0PDT7"/>
<dbReference type="Proteomes" id="UP001419268">
    <property type="component" value="Unassembled WGS sequence"/>
</dbReference>
<evidence type="ECO:0000313" key="2">
    <source>
        <dbReference type="EMBL" id="KAK9140452.1"/>
    </source>
</evidence>
<dbReference type="EMBL" id="JBBNAG010000004">
    <property type="protein sequence ID" value="KAK9140452.1"/>
    <property type="molecule type" value="Genomic_DNA"/>
</dbReference>
<proteinExistence type="predicted"/>
<evidence type="ECO:0000256" key="1">
    <source>
        <dbReference type="SAM" id="MobiDB-lite"/>
    </source>
</evidence>
<name>A0AAP0PDT7_9MAGN</name>
<evidence type="ECO:0000313" key="3">
    <source>
        <dbReference type="Proteomes" id="UP001419268"/>
    </source>
</evidence>
<protein>
    <submittedName>
        <fullName evidence="2">Uncharacterized protein</fullName>
    </submittedName>
</protein>
<feature type="compositionally biased region" description="Polar residues" evidence="1">
    <location>
        <begin position="19"/>
        <end position="28"/>
    </location>
</feature>
<gene>
    <name evidence="2" type="ORF">Scep_010133</name>
</gene>
<reference evidence="2 3" key="1">
    <citation type="submission" date="2024-01" db="EMBL/GenBank/DDBJ databases">
        <title>Genome assemblies of Stephania.</title>
        <authorList>
            <person name="Yang L."/>
        </authorList>
    </citation>
    <scope>NUCLEOTIDE SEQUENCE [LARGE SCALE GENOMIC DNA]</scope>
    <source>
        <strain evidence="2">JXDWG</strain>
        <tissue evidence="2">Leaf</tissue>
    </source>
</reference>
<feature type="region of interest" description="Disordered" evidence="1">
    <location>
        <begin position="16"/>
        <end position="47"/>
    </location>
</feature>